<protein>
    <submittedName>
        <fullName evidence="1">Uncharacterized protein</fullName>
    </submittedName>
</protein>
<evidence type="ECO:0000313" key="1">
    <source>
        <dbReference type="EMBL" id="MDQ0254135.1"/>
    </source>
</evidence>
<name>A0ABT9ZT71_9BACI</name>
<reference evidence="1 2" key="1">
    <citation type="submission" date="2023-07" db="EMBL/GenBank/DDBJ databases">
        <title>Genomic Encyclopedia of Type Strains, Phase IV (KMG-IV): sequencing the most valuable type-strain genomes for metagenomic binning, comparative biology and taxonomic classification.</title>
        <authorList>
            <person name="Goeker M."/>
        </authorList>
    </citation>
    <scope>NUCLEOTIDE SEQUENCE [LARGE SCALE GENOMIC DNA]</scope>
    <source>
        <strain evidence="1 2">DSM 9768</strain>
    </source>
</reference>
<organism evidence="1 2">
    <name type="scientific">Evansella vedderi</name>
    <dbReference type="NCBI Taxonomy" id="38282"/>
    <lineage>
        <taxon>Bacteria</taxon>
        <taxon>Bacillati</taxon>
        <taxon>Bacillota</taxon>
        <taxon>Bacilli</taxon>
        <taxon>Bacillales</taxon>
        <taxon>Bacillaceae</taxon>
        <taxon>Evansella</taxon>
    </lineage>
</organism>
<evidence type="ECO:0000313" key="2">
    <source>
        <dbReference type="Proteomes" id="UP001230005"/>
    </source>
</evidence>
<keyword evidence="2" id="KW-1185">Reference proteome</keyword>
<dbReference type="Proteomes" id="UP001230005">
    <property type="component" value="Unassembled WGS sequence"/>
</dbReference>
<accession>A0ABT9ZT71</accession>
<proteinExistence type="predicted"/>
<comment type="caution">
    <text evidence="1">The sequence shown here is derived from an EMBL/GenBank/DDBJ whole genome shotgun (WGS) entry which is preliminary data.</text>
</comment>
<sequence>MQNRESFQLSLFDFNFKEDEQVNGGNELLLKNEVNHFEDAHEKFDENLLAEVLQLNTSNIFELKENGRNSLEIDEFKNTGHS</sequence>
<gene>
    <name evidence="1" type="ORF">J2S74_001508</name>
</gene>
<dbReference type="EMBL" id="JAUSUG010000004">
    <property type="protein sequence ID" value="MDQ0254135.1"/>
    <property type="molecule type" value="Genomic_DNA"/>
</dbReference>
<dbReference type="RefSeq" id="WP_307323644.1">
    <property type="nucleotide sequence ID" value="NZ_JAUSUG010000004.1"/>
</dbReference>